<dbReference type="SUPFAM" id="SSF52540">
    <property type="entry name" value="P-loop containing nucleoside triphosphate hydrolases"/>
    <property type="match status" value="1"/>
</dbReference>
<organism evidence="11 12">
    <name type="scientific">Theobroma cacao</name>
    <name type="common">Cacao</name>
    <name type="synonym">Cocoa</name>
    <dbReference type="NCBI Taxonomy" id="3641"/>
    <lineage>
        <taxon>Eukaryota</taxon>
        <taxon>Viridiplantae</taxon>
        <taxon>Streptophyta</taxon>
        <taxon>Embryophyta</taxon>
        <taxon>Tracheophyta</taxon>
        <taxon>Spermatophyta</taxon>
        <taxon>Magnoliopsida</taxon>
        <taxon>eudicotyledons</taxon>
        <taxon>Gunneridae</taxon>
        <taxon>Pentapetalae</taxon>
        <taxon>rosids</taxon>
        <taxon>malvids</taxon>
        <taxon>Malvales</taxon>
        <taxon>Malvaceae</taxon>
        <taxon>Byttnerioideae</taxon>
        <taxon>Theobroma</taxon>
    </lineage>
</organism>
<dbReference type="Gramene" id="EOX96580">
    <property type="protein sequence ID" value="EOX96580"/>
    <property type="gene ID" value="TCM_005805"/>
</dbReference>
<dbReference type="FunFam" id="3.40.50.300:FF:001091">
    <property type="entry name" value="Probable disease resistance protein At1g61300"/>
    <property type="match status" value="1"/>
</dbReference>
<dbReference type="EMBL" id="CM001879">
    <property type="protein sequence ID" value="EOX96580.1"/>
    <property type="molecule type" value="Genomic_DNA"/>
</dbReference>
<feature type="domain" description="NB-ARC" evidence="7">
    <location>
        <begin position="279"/>
        <end position="447"/>
    </location>
</feature>
<dbReference type="InterPro" id="IPR002182">
    <property type="entry name" value="NB-ARC"/>
</dbReference>
<dbReference type="Gene3D" id="1.10.10.10">
    <property type="entry name" value="Winged helix-like DNA-binding domain superfamily/Winged helix DNA-binding domain"/>
    <property type="match status" value="1"/>
</dbReference>
<keyword evidence="5" id="KW-0067">ATP-binding</keyword>
<dbReference type="SMART" id="SM00369">
    <property type="entry name" value="LRR_TYP"/>
    <property type="match status" value="3"/>
</dbReference>
<dbReference type="Pfam" id="PF00931">
    <property type="entry name" value="NB-ARC"/>
    <property type="match status" value="1"/>
</dbReference>
<dbReference type="FunFam" id="1.10.10.10:FF:000322">
    <property type="entry name" value="Probable disease resistance protein At1g63360"/>
    <property type="match status" value="1"/>
</dbReference>
<dbReference type="Gene3D" id="1.20.5.4130">
    <property type="match status" value="1"/>
</dbReference>
<accession>A0A061DV38</accession>
<dbReference type="InterPro" id="IPR003591">
    <property type="entry name" value="Leu-rich_rpt_typical-subtyp"/>
</dbReference>
<feature type="domain" description="Disease resistance N-terminal" evidence="8">
    <location>
        <begin position="105"/>
        <end position="196"/>
    </location>
</feature>
<dbReference type="Gramene" id="EOX96579">
    <property type="protein sequence ID" value="EOX96579"/>
    <property type="gene ID" value="TCM_005805"/>
</dbReference>
<dbReference type="InterPro" id="IPR041118">
    <property type="entry name" value="Rx_N"/>
</dbReference>
<keyword evidence="3" id="KW-0547">Nucleotide-binding</keyword>
<dbReference type="InterPro" id="IPR042197">
    <property type="entry name" value="Apaf_helical"/>
</dbReference>
<dbReference type="Gene3D" id="3.80.10.10">
    <property type="entry name" value="Ribonuclease Inhibitor"/>
    <property type="match status" value="4"/>
</dbReference>
<keyword evidence="2" id="KW-0677">Repeat</keyword>
<dbReference type="PANTHER" id="PTHR36766">
    <property type="entry name" value="PLANT BROAD-SPECTRUM MILDEW RESISTANCE PROTEIN RPW8"/>
    <property type="match status" value="1"/>
</dbReference>
<evidence type="ECO:0000256" key="6">
    <source>
        <dbReference type="SAM" id="Phobius"/>
    </source>
</evidence>
<keyword evidence="4" id="KW-0611">Plant defense</keyword>
<evidence type="ECO:0000256" key="3">
    <source>
        <dbReference type="ARBA" id="ARBA00022741"/>
    </source>
</evidence>
<dbReference type="GO" id="GO:0043531">
    <property type="term" value="F:ADP binding"/>
    <property type="evidence" value="ECO:0007669"/>
    <property type="project" value="InterPro"/>
</dbReference>
<keyword evidence="12" id="KW-1185">Reference proteome</keyword>
<protein>
    <submittedName>
        <fullName evidence="11">NB-ARC domain-containing disease resistance-like protein isoform 1</fullName>
    </submittedName>
</protein>
<dbReference type="GO" id="GO:0006952">
    <property type="term" value="P:defense response"/>
    <property type="evidence" value="ECO:0007669"/>
    <property type="project" value="UniProtKB-KW"/>
</dbReference>
<dbReference type="Gene3D" id="3.40.50.300">
    <property type="entry name" value="P-loop containing nucleotide triphosphate hydrolases"/>
    <property type="match status" value="1"/>
</dbReference>
<dbReference type="SUPFAM" id="SSF52058">
    <property type="entry name" value="L domain-like"/>
    <property type="match status" value="2"/>
</dbReference>
<dbReference type="Pfam" id="PF18052">
    <property type="entry name" value="Rx_N"/>
    <property type="match status" value="1"/>
</dbReference>
<evidence type="ECO:0000259" key="10">
    <source>
        <dbReference type="Pfam" id="PF23598"/>
    </source>
</evidence>
<sequence length="1494" mass="169660">MFLPLSSWPCVDKFHLAMCSHSNVPIIISMILKVNRILLYFLLFLAIIASLTSILLGFSFVCLLLFFHRKTRSLSKPLFIRFYQASSLSSSSWKIVMYIVGESVLSTFLENLFERLLSLEFLNFVRGGELHDPLEKLKLTLSAVATVVNDAEEKQFERPIVEAWLKLLKNAVYDAEDVLDEIAIKALEQRLKPESEFSGKVWDFFSKYRKVISDTLRNFKEGTESKIMKIIDSLEYLVKQKDVLGLRDVAQESSSLVRKRPETTSLLNEVCVYGRANDREKIIQLLLSDEADGVNQFSVIPIIGMAGVGKTTLAQAIYNDKRVEDYFDLKSWVYVSDQFDLKLITKTIIGSFSQEIPTSDDLNNLQVNLQEKLIGKRFLLVLDDVWNEDYNQWVSLRKPLRAGAEGSKILITTRNAGVSSIMRTVPDHILGLLSDEDCWELFKQHAVDICTSVNPKMEAIGRAIVKKCKGLPLAASTIGGLLRSKLNVGEWCEILDSGMWCLSDDSGILPALKLSYHHLPVNLKRCFAYCSIFPKDYEFREEELVLLWIAEGFVPQLKGIRMEDLARKYFHDLLSRSLFQQRSPDKLVYVMHGLVHDLAKAVSEGICFRLEDIFEGGSQYKIPKSARHLSYIRDYYEPFTKFQVFDPGEISLRTFLALGGGRKFSHLPGKVLLELLPKLKYLRVLSLNGYQITDLPESIGKLKHLRYLDISYTSVRRLPESTSTLYNLQTLLLVGCHSLIELPFDIGNLINLKHLDMSQNSLRKMPFGIGSLVSLQRLSSFIVGKHAEPGIRELRNLVHLQGSLSITGLQNVLDVRDVIEANFENKQFLSALELEWSKEIHVLQNEESAEELLSLILSMTKLKELTICYYHGKRLPAPQHNCLETLVLSNLLRLVEWPSLGAEEDVFCSLRHLQIQACPKLRRISHRFAALEKLIIEGCEELVALDRLTSTGKLEKGMSFFPSLLELSIECCPKLLKLPTCLFSLKELRIIGCMELNMLSTKEEMPHLYKLSIQDCPKLRKLPTLLPSLVQLHLRGCLQLFALPRSSLLSNLRLEECDEVLLRNVFGLHSLTSLYICKIQRLSYLSECLLKQLTALKELEIRACDMLEVLFMSDACLQHLVSLQKLLIFNCPKLEALPHQMHKLTALNKLEIWACPRLQPSAEMKFPSKLQDLWISSELQSLPTGMMQSVSLERLSIWNSHSLTSFPRCKLPGRLKTLSIVTCSKLEYLPGEMMQCNNFLESLSIESCDSLSSLGLRNFTTTTATKLRELKITGCGNLKMFPEDIHNLTSLCLLTVISCPHLVSFPDGGLPTTNLRKIHISKCYELKSLPVHNVTSLQDLTVRRCPNLKSFPEGALPAKLERLVVDSCGNLKPISEWGFDRLKALKNLGIIGGYADQVFFPERMLPSSLTALSIKYLPKLKVLGLALQHLNSLKYLRIVRCHDLSALPEGSLPVNLCFLQIVDCPRVKEQYEMKKKIGLHQYSLISCLSWDDDF</sequence>
<feature type="transmembrane region" description="Helical" evidence="6">
    <location>
        <begin position="37"/>
        <end position="66"/>
    </location>
</feature>
<dbReference type="InterPro" id="IPR032675">
    <property type="entry name" value="LRR_dom_sf"/>
</dbReference>
<dbReference type="PRINTS" id="PR00364">
    <property type="entry name" value="DISEASERSIST"/>
</dbReference>
<keyword evidence="6" id="KW-0472">Membrane</keyword>
<dbReference type="SUPFAM" id="SSF52047">
    <property type="entry name" value="RNI-like"/>
    <property type="match status" value="1"/>
</dbReference>
<dbReference type="InterPro" id="IPR055414">
    <property type="entry name" value="LRR_R13L4/SHOC2-like"/>
</dbReference>
<evidence type="ECO:0000256" key="4">
    <source>
        <dbReference type="ARBA" id="ARBA00022821"/>
    </source>
</evidence>
<feature type="domain" description="Disease resistance protein winged helix" evidence="9">
    <location>
        <begin position="532"/>
        <end position="599"/>
    </location>
</feature>
<dbReference type="InterPro" id="IPR058922">
    <property type="entry name" value="WHD_DRP"/>
</dbReference>
<evidence type="ECO:0000256" key="2">
    <source>
        <dbReference type="ARBA" id="ARBA00022737"/>
    </source>
</evidence>
<dbReference type="Pfam" id="PF23598">
    <property type="entry name" value="LRR_14"/>
    <property type="match status" value="1"/>
</dbReference>
<feature type="domain" description="Disease resistance R13L4/SHOC-2-like LRR" evidence="10">
    <location>
        <begin position="674"/>
        <end position="878"/>
    </location>
</feature>
<dbReference type="GO" id="GO:0005524">
    <property type="term" value="F:ATP binding"/>
    <property type="evidence" value="ECO:0007669"/>
    <property type="project" value="UniProtKB-KW"/>
</dbReference>
<evidence type="ECO:0000313" key="12">
    <source>
        <dbReference type="Proteomes" id="UP000026915"/>
    </source>
</evidence>
<dbReference type="PANTHER" id="PTHR36766:SF31">
    <property type="entry name" value="DISEASE RESISTANCE RPP13-LIKE PROTEIN 1"/>
    <property type="match status" value="1"/>
</dbReference>
<dbReference type="OMA" id="WHRICHI"/>
<gene>
    <name evidence="11" type="ORF">TCM_005805</name>
</gene>
<dbReference type="InParanoid" id="A0A061DV38"/>
<dbReference type="HOGENOM" id="CLU_000837_8_8_1"/>
<keyword evidence="6" id="KW-1133">Transmembrane helix</keyword>
<evidence type="ECO:0000256" key="5">
    <source>
        <dbReference type="ARBA" id="ARBA00022840"/>
    </source>
</evidence>
<evidence type="ECO:0000259" key="7">
    <source>
        <dbReference type="Pfam" id="PF00931"/>
    </source>
</evidence>
<evidence type="ECO:0000256" key="1">
    <source>
        <dbReference type="ARBA" id="ARBA00022614"/>
    </source>
</evidence>
<evidence type="ECO:0000313" key="11">
    <source>
        <dbReference type="EMBL" id="EOX96580.1"/>
    </source>
</evidence>
<dbReference type="Gene3D" id="1.10.8.430">
    <property type="entry name" value="Helical domain of apoptotic protease-activating factors"/>
    <property type="match status" value="1"/>
</dbReference>
<dbReference type="EMBL" id="CM001879">
    <property type="protein sequence ID" value="EOX96579.1"/>
    <property type="molecule type" value="Genomic_DNA"/>
</dbReference>
<proteinExistence type="predicted"/>
<dbReference type="GO" id="GO:0051707">
    <property type="term" value="P:response to other organism"/>
    <property type="evidence" value="ECO:0007669"/>
    <property type="project" value="UniProtKB-ARBA"/>
</dbReference>
<keyword evidence="6" id="KW-0812">Transmembrane</keyword>
<dbReference type="InterPro" id="IPR036388">
    <property type="entry name" value="WH-like_DNA-bd_sf"/>
</dbReference>
<dbReference type="eggNOG" id="KOG4658">
    <property type="taxonomic scope" value="Eukaryota"/>
</dbReference>
<reference evidence="11 12" key="1">
    <citation type="journal article" date="2013" name="Genome Biol.">
        <title>The genome sequence of the most widely cultivated cacao type and its use to identify candidate genes regulating pod color.</title>
        <authorList>
            <person name="Motamayor J.C."/>
            <person name="Mockaitis K."/>
            <person name="Schmutz J."/>
            <person name="Haiminen N."/>
            <person name="Iii D.L."/>
            <person name="Cornejo O."/>
            <person name="Findley S.D."/>
            <person name="Zheng P."/>
            <person name="Utro F."/>
            <person name="Royaert S."/>
            <person name="Saski C."/>
            <person name="Jenkins J."/>
            <person name="Podicheti R."/>
            <person name="Zhao M."/>
            <person name="Scheffler B.E."/>
            <person name="Stack J.C."/>
            <person name="Feltus F.A."/>
            <person name="Mustiga G.M."/>
            <person name="Amores F."/>
            <person name="Phillips W."/>
            <person name="Marelli J.P."/>
            <person name="May G.D."/>
            <person name="Shapiro H."/>
            <person name="Ma J."/>
            <person name="Bustamante C.D."/>
            <person name="Schnell R.J."/>
            <person name="Main D."/>
            <person name="Gilbert D."/>
            <person name="Parida L."/>
            <person name="Kuhn D.N."/>
        </authorList>
    </citation>
    <scope>NUCLEOTIDE SEQUENCE [LARGE SCALE GENOMIC DNA]</scope>
    <source>
        <strain evidence="12">cv. Matina 1-6</strain>
    </source>
</reference>
<evidence type="ECO:0000259" key="8">
    <source>
        <dbReference type="Pfam" id="PF18052"/>
    </source>
</evidence>
<dbReference type="InterPro" id="IPR027417">
    <property type="entry name" value="P-loop_NTPase"/>
</dbReference>
<dbReference type="Proteomes" id="UP000026915">
    <property type="component" value="Chromosome 1"/>
</dbReference>
<keyword evidence="1" id="KW-0433">Leucine-rich repeat</keyword>
<dbReference type="Pfam" id="PF23559">
    <property type="entry name" value="WHD_DRP"/>
    <property type="match status" value="1"/>
</dbReference>
<evidence type="ECO:0000259" key="9">
    <source>
        <dbReference type="Pfam" id="PF23559"/>
    </source>
</evidence>
<name>A0A061DV38_THECC</name>